<reference evidence="1" key="2">
    <citation type="submission" date="2020-11" db="EMBL/GenBank/DDBJ databases">
        <authorList>
            <person name="McCartney M.A."/>
            <person name="Auch B."/>
            <person name="Kono T."/>
            <person name="Mallez S."/>
            <person name="Becker A."/>
            <person name="Gohl D.M."/>
            <person name="Silverstein K.A.T."/>
            <person name="Koren S."/>
            <person name="Bechman K.B."/>
            <person name="Herman A."/>
            <person name="Abrahante J.E."/>
            <person name="Garbe J."/>
        </authorList>
    </citation>
    <scope>NUCLEOTIDE SEQUENCE</scope>
    <source>
        <strain evidence="1">Duluth1</strain>
        <tissue evidence="1">Whole animal</tissue>
    </source>
</reference>
<organism evidence="1 2">
    <name type="scientific">Dreissena polymorpha</name>
    <name type="common">Zebra mussel</name>
    <name type="synonym">Mytilus polymorpha</name>
    <dbReference type="NCBI Taxonomy" id="45954"/>
    <lineage>
        <taxon>Eukaryota</taxon>
        <taxon>Metazoa</taxon>
        <taxon>Spiralia</taxon>
        <taxon>Lophotrochozoa</taxon>
        <taxon>Mollusca</taxon>
        <taxon>Bivalvia</taxon>
        <taxon>Autobranchia</taxon>
        <taxon>Heteroconchia</taxon>
        <taxon>Euheterodonta</taxon>
        <taxon>Imparidentia</taxon>
        <taxon>Neoheterodontei</taxon>
        <taxon>Myida</taxon>
        <taxon>Dreissenoidea</taxon>
        <taxon>Dreissenidae</taxon>
        <taxon>Dreissena</taxon>
    </lineage>
</organism>
<evidence type="ECO:0000313" key="2">
    <source>
        <dbReference type="Proteomes" id="UP000828390"/>
    </source>
</evidence>
<protein>
    <submittedName>
        <fullName evidence="1">Uncharacterized protein</fullName>
    </submittedName>
</protein>
<sequence>MRDLGKLYLNCPSFVFSKINVYYVNRLNALFSRSQIQCCGVNDYSDFREANVWLRKLFQDGYWFELQTPLTCCNMAVKPVNDFSCAVNPSEGTSYFLKVWSCSKCGT</sequence>
<dbReference type="EMBL" id="JAIWYP010000005">
    <property type="protein sequence ID" value="KAH3826039.1"/>
    <property type="molecule type" value="Genomic_DNA"/>
</dbReference>
<dbReference type="AlphaFoldDB" id="A0A9D4JWY1"/>
<proteinExistence type="predicted"/>
<dbReference type="Proteomes" id="UP000828390">
    <property type="component" value="Unassembled WGS sequence"/>
</dbReference>
<reference evidence="1" key="1">
    <citation type="journal article" date="2019" name="bioRxiv">
        <title>The Genome of the Zebra Mussel, Dreissena polymorpha: A Resource for Invasive Species Research.</title>
        <authorList>
            <person name="McCartney M.A."/>
            <person name="Auch B."/>
            <person name="Kono T."/>
            <person name="Mallez S."/>
            <person name="Zhang Y."/>
            <person name="Obille A."/>
            <person name="Becker A."/>
            <person name="Abrahante J.E."/>
            <person name="Garbe J."/>
            <person name="Badalamenti J.P."/>
            <person name="Herman A."/>
            <person name="Mangelson H."/>
            <person name="Liachko I."/>
            <person name="Sullivan S."/>
            <person name="Sone E.D."/>
            <person name="Koren S."/>
            <person name="Silverstein K.A.T."/>
            <person name="Beckman K.B."/>
            <person name="Gohl D.M."/>
        </authorList>
    </citation>
    <scope>NUCLEOTIDE SEQUENCE</scope>
    <source>
        <strain evidence="1">Duluth1</strain>
        <tissue evidence="1">Whole animal</tissue>
    </source>
</reference>
<evidence type="ECO:0000313" key="1">
    <source>
        <dbReference type="EMBL" id="KAH3826039.1"/>
    </source>
</evidence>
<name>A0A9D4JWY1_DREPO</name>
<comment type="caution">
    <text evidence="1">The sequence shown here is derived from an EMBL/GenBank/DDBJ whole genome shotgun (WGS) entry which is preliminary data.</text>
</comment>
<accession>A0A9D4JWY1</accession>
<keyword evidence="2" id="KW-1185">Reference proteome</keyword>
<gene>
    <name evidence="1" type="ORF">DPMN_127928</name>
</gene>